<evidence type="ECO:0000256" key="5">
    <source>
        <dbReference type="SAM" id="SignalP"/>
    </source>
</evidence>
<protein>
    <submittedName>
        <fullName evidence="7">Cystine-binding periplasmic protein</fullName>
    </submittedName>
</protein>
<evidence type="ECO:0000259" key="6">
    <source>
        <dbReference type="SMART" id="SM00062"/>
    </source>
</evidence>
<evidence type="ECO:0000256" key="3">
    <source>
        <dbReference type="ARBA" id="ARBA00022729"/>
    </source>
</evidence>
<dbReference type="PANTHER" id="PTHR35936:SF17">
    <property type="entry name" value="ARGININE-BINDING EXTRACELLULAR PROTEIN ARTP"/>
    <property type="match status" value="1"/>
</dbReference>
<name>A0A0T7G2E0_NEOGA</name>
<comment type="similarity">
    <text evidence="2 4">Belongs to the bacterial solute-binding protein 3 family.</text>
</comment>
<dbReference type="PROSITE" id="PS01039">
    <property type="entry name" value="SBP_BACTERIAL_3"/>
    <property type="match status" value="1"/>
</dbReference>
<dbReference type="GO" id="GO:0042597">
    <property type="term" value="C:periplasmic space"/>
    <property type="evidence" value="ECO:0007669"/>
    <property type="project" value="UniProtKB-SubCell"/>
</dbReference>
<feature type="signal peptide" evidence="5">
    <location>
        <begin position="1"/>
        <end position="26"/>
    </location>
</feature>
<dbReference type="Proteomes" id="UP000046176">
    <property type="component" value="Unassembled WGS sequence"/>
</dbReference>
<feature type="chain" id="PRO_5010437872" evidence="5">
    <location>
        <begin position="27"/>
        <end position="278"/>
    </location>
</feature>
<proteinExistence type="inferred from homology"/>
<dbReference type="SUPFAM" id="SSF53850">
    <property type="entry name" value="Periplasmic binding protein-like II"/>
    <property type="match status" value="1"/>
</dbReference>
<dbReference type="InterPro" id="IPR001638">
    <property type="entry name" value="Solute-binding_3/MltF_N"/>
</dbReference>
<dbReference type="OrthoDB" id="7248418at2"/>
<comment type="subcellular location">
    <subcellularLocation>
        <location evidence="1">Periplasm</location>
    </subcellularLocation>
</comment>
<keyword evidence="3 5" id="KW-0732">Signal</keyword>
<feature type="domain" description="Solute-binding protein family 3/N-terminal" evidence="6">
    <location>
        <begin position="38"/>
        <end position="273"/>
    </location>
</feature>
<dbReference type="PANTHER" id="PTHR35936">
    <property type="entry name" value="MEMBRANE-BOUND LYTIC MUREIN TRANSGLYCOSYLASE F"/>
    <property type="match status" value="1"/>
</dbReference>
<evidence type="ECO:0000256" key="2">
    <source>
        <dbReference type="ARBA" id="ARBA00010333"/>
    </source>
</evidence>
<accession>A0A0T7G2E0</accession>
<reference evidence="9 10" key="1">
    <citation type="submission" date="2014-08" db="EMBL/GenBank/DDBJ databases">
        <authorList>
            <person name="Chen Y.-H."/>
        </authorList>
    </citation>
    <scope>NUCLEOTIDE SEQUENCE [LARGE SCALE GENOMIC DNA]</scope>
</reference>
<dbReference type="RefSeq" id="WP_046637778.1">
    <property type="nucleotide sequence ID" value="NZ_CCRH01000032.1"/>
</dbReference>
<gene>
    <name evidence="7" type="ORF">NGAL_HAMBI1145_58890</name>
    <name evidence="8" type="ORF">NGAL_HAMBI1189_49830</name>
</gene>
<evidence type="ECO:0000313" key="9">
    <source>
        <dbReference type="Proteomes" id="UP000039660"/>
    </source>
</evidence>
<evidence type="ECO:0000313" key="10">
    <source>
        <dbReference type="Proteomes" id="UP000046176"/>
    </source>
</evidence>
<dbReference type="Proteomes" id="UP000039660">
    <property type="component" value="Unassembled WGS sequence"/>
</dbReference>
<organism evidence="7 10">
    <name type="scientific">Neorhizobium galegae bv. officinalis</name>
    <dbReference type="NCBI Taxonomy" id="323656"/>
    <lineage>
        <taxon>Bacteria</taxon>
        <taxon>Pseudomonadati</taxon>
        <taxon>Pseudomonadota</taxon>
        <taxon>Alphaproteobacteria</taxon>
        <taxon>Hyphomicrobiales</taxon>
        <taxon>Rhizobiaceae</taxon>
        <taxon>Rhizobium/Agrobacterium group</taxon>
        <taxon>Neorhizobium</taxon>
    </lineage>
</organism>
<dbReference type="EMBL" id="CCRK01000016">
    <property type="protein sequence ID" value="CDZ53426.1"/>
    <property type="molecule type" value="Genomic_DNA"/>
</dbReference>
<evidence type="ECO:0000313" key="8">
    <source>
        <dbReference type="EMBL" id="CDZ53426.1"/>
    </source>
</evidence>
<dbReference type="EMBL" id="CCRH01000032">
    <property type="protein sequence ID" value="CDZ41427.1"/>
    <property type="molecule type" value="Genomic_DNA"/>
</dbReference>
<dbReference type="SMART" id="SM00062">
    <property type="entry name" value="PBPb"/>
    <property type="match status" value="1"/>
</dbReference>
<dbReference type="Pfam" id="PF00497">
    <property type="entry name" value="SBP_bac_3"/>
    <property type="match status" value="1"/>
</dbReference>
<dbReference type="AlphaFoldDB" id="A0A0T7G2E0"/>
<sequence>MMPMIKMTAVTAIAIATCLAAITAKAGEVLDRIVAAKTLTVAVVPDWPPNSFINSNSKLDGYDVDVAKGVAERLGVQVKFVTPQWDIITSGKWQSRWDMAMGGMTPTKARREKFAFPSVYFYEPSAVAVNKNSKLTDQAGLDGKRVGVTSGASTELYAQQNLVIDALDAPPFTYKFKAGEVKAYSSTAIGLDDLRLGDGVRLDAFIAAEAAISEAIASGYPIKQLGEPVFYSPASIAIELGDTEFGGKITSVIADMKKDGTLGLLSTKWFGMDKTTAN</sequence>
<evidence type="ECO:0000256" key="4">
    <source>
        <dbReference type="RuleBase" id="RU003744"/>
    </source>
</evidence>
<evidence type="ECO:0000256" key="1">
    <source>
        <dbReference type="ARBA" id="ARBA00004418"/>
    </source>
</evidence>
<evidence type="ECO:0000313" key="7">
    <source>
        <dbReference type="EMBL" id="CDZ41427.1"/>
    </source>
</evidence>
<dbReference type="InterPro" id="IPR018313">
    <property type="entry name" value="SBP_3_CS"/>
</dbReference>
<dbReference type="Gene3D" id="3.40.190.10">
    <property type="entry name" value="Periplasmic binding protein-like II"/>
    <property type="match status" value="2"/>
</dbReference>